<dbReference type="EMBL" id="AEXZ01000011">
    <property type="protein sequence ID" value="EGD37756.1"/>
    <property type="molecule type" value="Genomic_DNA"/>
</dbReference>
<evidence type="ECO:0000313" key="2">
    <source>
        <dbReference type="Proteomes" id="UP000004562"/>
    </source>
</evidence>
<comment type="caution">
    <text evidence="1">The sequence shown here is derived from an EMBL/GenBank/DDBJ whole genome shotgun (WGS) entry which is preliminary data.</text>
</comment>
<sequence>MSCPSILNLDEGRIQQFVFFQEILQQSANDFVKVQFDFQKYLTVFLISLSLEC</sequence>
<dbReference type="Proteomes" id="UP000004562">
    <property type="component" value="Unassembled WGS sequence"/>
</dbReference>
<dbReference type="AlphaFoldDB" id="F0IV91"/>
<organism evidence="1 2">
    <name type="scientific">Streptococcus sanguinis SK160</name>
    <dbReference type="NCBI Taxonomy" id="888812"/>
    <lineage>
        <taxon>Bacteria</taxon>
        <taxon>Bacillati</taxon>
        <taxon>Bacillota</taxon>
        <taxon>Bacilli</taxon>
        <taxon>Lactobacillales</taxon>
        <taxon>Streptococcaceae</taxon>
        <taxon>Streptococcus</taxon>
    </lineage>
</organism>
<dbReference type="PATRIC" id="fig|888812.3.peg.1731"/>
<protein>
    <submittedName>
        <fullName evidence="1">Uncharacterized protein</fullName>
    </submittedName>
</protein>
<gene>
    <name evidence="1" type="primary">proV2</name>
    <name evidence="1" type="ORF">HMPREF9384_1753</name>
</gene>
<reference evidence="1 2" key="1">
    <citation type="submission" date="2011-02" db="EMBL/GenBank/DDBJ databases">
        <authorList>
            <person name="Muzny D."/>
            <person name="Qin X."/>
            <person name="Deng J."/>
            <person name="Jiang H."/>
            <person name="Liu Y."/>
            <person name="Qu J."/>
            <person name="Song X.-Z."/>
            <person name="Zhang L."/>
            <person name="Thornton R."/>
            <person name="Coyle M."/>
            <person name="Francisco L."/>
            <person name="Jackson L."/>
            <person name="Javaid M."/>
            <person name="Korchina V."/>
            <person name="Kovar C."/>
            <person name="Mata R."/>
            <person name="Mathew T."/>
            <person name="Ngo R."/>
            <person name="Nguyen L."/>
            <person name="Nguyen N."/>
            <person name="Okwuonu G."/>
            <person name="Ongeri F."/>
            <person name="Pham C."/>
            <person name="Simmons D."/>
            <person name="Wilczek-Boney K."/>
            <person name="Hale W."/>
            <person name="Jakkamsetti A."/>
            <person name="Pham P."/>
            <person name="Ruth R."/>
            <person name="San Lucas F."/>
            <person name="Warren J."/>
            <person name="Zhang J."/>
            <person name="Zhao Z."/>
            <person name="Zhou C."/>
            <person name="Zhu D."/>
            <person name="Lee S."/>
            <person name="Bess C."/>
            <person name="Blankenburg K."/>
            <person name="Forbes L."/>
            <person name="Fu Q."/>
            <person name="Gubbala S."/>
            <person name="Hirani K."/>
            <person name="Jayaseelan J.C."/>
            <person name="Lara F."/>
            <person name="Munidasa M."/>
            <person name="Palculict T."/>
            <person name="Patil S."/>
            <person name="Pu L.-L."/>
            <person name="Saada N."/>
            <person name="Tang L."/>
            <person name="Weissenberger G."/>
            <person name="Zhu Y."/>
            <person name="Hemphill L."/>
            <person name="Shang Y."/>
            <person name="Youmans B."/>
            <person name="Ayvaz T."/>
            <person name="Ross M."/>
            <person name="Santibanez J."/>
            <person name="Aqrawi P."/>
            <person name="Gross S."/>
            <person name="Joshi V."/>
            <person name="Fowler G."/>
            <person name="Nazareth L."/>
            <person name="Reid J."/>
            <person name="Worley K."/>
            <person name="Petrosino J."/>
            <person name="Highlander S."/>
            <person name="Gibbs R."/>
        </authorList>
    </citation>
    <scope>NUCLEOTIDE SEQUENCE [LARGE SCALE GENOMIC DNA]</scope>
    <source>
        <strain evidence="1 2">SK160</strain>
    </source>
</reference>
<evidence type="ECO:0000313" key="1">
    <source>
        <dbReference type="EMBL" id="EGD37756.1"/>
    </source>
</evidence>
<dbReference type="HOGENOM" id="CLU_3066836_0_0_9"/>
<proteinExistence type="predicted"/>
<accession>F0IV91</accession>
<name>F0IV91_STRSA</name>